<keyword evidence="7" id="KW-0460">Magnesium</keyword>
<name>A0A5A5TCB4_9CHLR</name>
<dbReference type="Pfam" id="PF09297">
    <property type="entry name" value="Zn_ribbon_NUD"/>
    <property type="match status" value="1"/>
</dbReference>
<dbReference type="InterPro" id="IPR015375">
    <property type="entry name" value="NADH_PPase-like_N"/>
</dbReference>
<reference evidence="11 12" key="1">
    <citation type="submission" date="2019-01" db="EMBL/GenBank/DDBJ databases">
        <title>Draft genome sequence of Dictyobacter sp. Uno17.</title>
        <authorList>
            <person name="Wang C.M."/>
            <person name="Zheng Y."/>
            <person name="Sakai Y."/>
            <person name="Abe K."/>
            <person name="Yokota A."/>
            <person name="Yabe S."/>
        </authorList>
    </citation>
    <scope>NUCLEOTIDE SEQUENCE [LARGE SCALE GENOMIC DNA]</scope>
    <source>
        <strain evidence="11 12">Uno17</strain>
    </source>
</reference>
<evidence type="ECO:0000256" key="7">
    <source>
        <dbReference type="ARBA" id="ARBA00022842"/>
    </source>
</evidence>
<evidence type="ECO:0000256" key="4">
    <source>
        <dbReference type="ARBA" id="ARBA00012381"/>
    </source>
</evidence>
<dbReference type="InterPro" id="IPR000086">
    <property type="entry name" value="NUDIX_hydrolase_dom"/>
</dbReference>
<dbReference type="EC" id="3.6.1.22" evidence="4"/>
<dbReference type="EMBL" id="BIXY01000030">
    <property type="protein sequence ID" value="GCF08786.1"/>
    <property type="molecule type" value="Genomic_DNA"/>
</dbReference>
<comment type="similarity">
    <text evidence="3">Belongs to the Nudix hydrolase family. NudC subfamily.</text>
</comment>
<dbReference type="PROSITE" id="PS51462">
    <property type="entry name" value="NUDIX"/>
    <property type="match status" value="1"/>
</dbReference>
<feature type="domain" description="Nudix hydrolase" evidence="10">
    <location>
        <begin position="169"/>
        <end position="294"/>
    </location>
</feature>
<dbReference type="PROSITE" id="PS00893">
    <property type="entry name" value="NUDIX_BOX"/>
    <property type="match status" value="1"/>
</dbReference>
<keyword evidence="5" id="KW-0479">Metal-binding</keyword>
<evidence type="ECO:0000256" key="6">
    <source>
        <dbReference type="ARBA" id="ARBA00022801"/>
    </source>
</evidence>
<keyword evidence="8" id="KW-0520">NAD</keyword>
<dbReference type="Proteomes" id="UP000322530">
    <property type="component" value="Unassembled WGS sequence"/>
</dbReference>
<evidence type="ECO:0000256" key="1">
    <source>
        <dbReference type="ARBA" id="ARBA00001946"/>
    </source>
</evidence>
<evidence type="ECO:0000259" key="10">
    <source>
        <dbReference type="PROSITE" id="PS51462"/>
    </source>
</evidence>
<dbReference type="Gene3D" id="3.90.79.20">
    <property type="match status" value="1"/>
</dbReference>
<dbReference type="GO" id="GO:0019677">
    <property type="term" value="P:NAD+ catabolic process"/>
    <property type="evidence" value="ECO:0007669"/>
    <property type="project" value="TreeGrafter"/>
</dbReference>
<organism evidence="11 12">
    <name type="scientific">Dictyobacter arantiisoli</name>
    <dbReference type="NCBI Taxonomy" id="2014874"/>
    <lineage>
        <taxon>Bacteria</taxon>
        <taxon>Bacillati</taxon>
        <taxon>Chloroflexota</taxon>
        <taxon>Ktedonobacteria</taxon>
        <taxon>Ktedonobacterales</taxon>
        <taxon>Dictyobacteraceae</taxon>
        <taxon>Dictyobacter</taxon>
    </lineage>
</organism>
<dbReference type="PANTHER" id="PTHR42904">
    <property type="entry name" value="NUDIX HYDROLASE, NUDC SUBFAMILY"/>
    <property type="match status" value="1"/>
</dbReference>
<comment type="cofactor">
    <cofactor evidence="2">
        <name>Zn(2+)</name>
        <dbReference type="ChEBI" id="CHEBI:29105"/>
    </cofactor>
</comment>
<keyword evidence="12" id="KW-1185">Reference proteome</keyword>
<dbReference type="GO" id="GO:0046872">
    <property type="term" value="F:metal ion binding"/>
    <property type="evidence" value="ECO:0007669"/>
    <property type="project" value="UniProtKB-KW"/>
</dbReference>
<dbReference type="GO" id="GO:0006742">
    <property type="term" value="P:NADP+ catabolic process"/>
    <property type="evidence" value="ECO:0007669"/>
    <property type="project" value="TreeGrafter"/>
</dbReference>
<dbReference type="Pfam" id="PF00293">
    <property type="entry name" value="NUDIX"/>
    <property type="match status" value="1"/>
</dbReference>
<dbReference type="InterPro" id="IPR015797">
    <property type="entry name" value="NUDIX_hydrolase-like_dom_sf"/>
</dbReference>
<dbReference type="Gene3D" id="3.90.79.10">
    <property type="entry name" value="Nucleoside Triphosphate Pyrophosphohydrolase"/>
    <property type="match status" value="1"/>
</dbReference>
<dbReference type="InterPro" id="IPR015376">
    <property type="entry name" value="Znr_NADH_PPase"/>
</dbReference>
<protein>
    <recommendedName>
        <fullName evidence="4">NAD(+) diphosphatase</fullName>
        <ecNumber evidence="4">3.6.1.22</ecNumber>
    </recommendedName>
</protein>
<dbReference type="NCBIfam" id="NF001299">
    <property type="entry name" value="PRK00241.1"/>
    <property type="match status" value="1"/>
</dbReference>
<comment type="caution">
    <text evidence="11">The sequence shown here is derived from an EMBL/GenBank/DDBJ whole genome shotgun (WGS) entry which is preliminary data.</text>
</comment>
<dbReference type="PANTHER" id="PTHR42904:SF6">
    <property type="entry name" value="NAD-CAPPED RNA HYDROLASE NUDT12"/>
    <property type="match status" value="1"/>
</dbReference>
<dbReference type="CDD" id="cd03429">
    <property type="entry name" value="NUDIX_NADH_pyrophosphatase_Nudt13"/>
    <property type="match status" value="1"/>
</dbReference>
<evidence type="ECO:0000256" key="2">
    <source>
        <dbReference type="ARBA" id="ARBA00001947"/>
    </source>
</evidence>
<accession>A0A5A5TCB4</accession>
<dbReference type="GO" id="GO:0005829">
    <property type="term" value="C:cytosol"/>
    <property type="evidence" value="ECO:0007669"/>
    <property type="project" value="TreeGrafter"/>
</dbReference>
<evidence type="ECO:0000256" key="9">
    <source>
        <dbReference type="ARBA" id="ARBA00023679"/>
    </source>
</evidence>
<evidence type="ECO:0000256" key="5">
    <source>
        <dbReference type="ARBA" id="ARBA00022723"/>
    </source>
</evidence>
<gene>
    <name evidence="11" type="ORF">KDI_23500</name>
</gene>
<dbReference type="Pfam" id="PF09296">
    <property type="entry name" value="NUDIX-like"/>
    <property type="match status" value="1"/>
</dbReference>
<evidence type="ECO:0000313" key="12">
    <source>
        <dbReference type="Proteomes" id="UP000322530"/>
    </source>
</evidence>
<dbReference type="InterPro" id="IPR049734">
    <property type="entry name" value="NudC-like_C"/>
</dbReference>
<comment type="cofactor">
    <cofactor evidence="1">
        <name>Mg(2+)</name>
        <dbReference type="ChEBI" id="CHEBI:18420"/>
    </cofactor>
</comment>
<dbReference type="OrthoDB" id="9787476at2"/>
<proteinExistence type="inferred from homology"/>
<dbReference type="InterPro" id="IPR020084">
    <property type="entry name" value="NUDIX_hydrolase_CS"/>
</dbReference>
<evidence type="ECO:0000256" key="3">
    <source>
        <dbReference type="ARBA" id="ARBA00009595"/>
    </source>
</evidence>
<evidence type="ECO:0000313" key="11">
    <source>
        <dbReference type="EMBL" id="GCF08786.1"/>
    </source>
</evidence>
<dbReference type="InterPro" id="IPR050241">
    <property type="entry name" value="NAD-cap_RNA_hydrolase_NudC"/>
</dbReference>
<keyword evidence="6" id="KW-0378">Hydrolase</keyword>
<evidence type="ECO:0000256" key="8">
    <source>
        <dbReference type="ARBA" id="ARBA00023027"/>
    </source>
</evidence>
<dbReference type="SUPFAM" id="SSF55811">
    <property type="entry name" value="Nudix"/>
    <property type="match status" value="2"/>
</dbReference>
<sequence>MYRKPQVMQQCDKGYTMENTDSVGGYKRFERVYPPAAIPEGSVLWFPQQNNKLLVHVHDDKISLLEGDALLIASLPHQSPLYIGRLNGQPCLATIIDPDASLPEDWKAIGLRELYRRTTDIEYNIASYAAQLINWHRISRYCPVCSAPMEPVPGGWGRRCTRGDYSGYPPVIPAIIVLIHDGDRILMGHKPGWGDRYGLIAGFVEPGEMLEECVEREVKEETGIAVTDLVYVTSQPWPFPSQLMIGYMARYKEGTFQPTDDELDDIRWFTRDNLPELPPPSSLAYELITLWLKQQSVKEDAK</sequence>
<dbReference type="AlphaFoldDB" id="A0A5A5TCB4"/>
<comment type="catalytic activity">
    <reaction evidence="9">
        <text>a 5'-end NAD(+)-phospho-ribonucleoside in mRNA + H2O = a 5'-end phospho-adenosine-phospho-ribonucleoside in mRNA + beta-nicotinamide D-ribonucleotide + 2 H(+)</text>
        <dbReference type="Rhea" id="RHEA:60876"/>
        <dbReference type="Rhea" id="RHEA-COMP:15698"/>
        <dbReference type="Rhea" id="RHEA-COMP:15719"/>
        <dbReference type="ChEBI" id="CHEBI:14649"/>
        <dbReference type="ChEBI" id="CHEBI:15377"/>
        <dbReference type="ChEBI" id="CHEBI:15378"/>
        <dbReference type="ChEBI" id="CHEBI:144029"/>
        <dbReference type="ChEBI" id="CHEBI:144051"/>
    </reaction>
    <physiologicalReaction direction="left-to-right" evidence="9">
        <dbReference type="Rhea" id="RHEA:60877"/>
    </physiologicalReaction>
</comment>
<dbReference type="GO" id="GO:0035529">
    <property type="term" value="F:NADH pyrophosphatase activity"/>
    <property type="evidence" value="ECO:0007669"/>
    <property type="project" value="TreeGrafter"/>
</dbReference>